<dbReference type="SUPFAM" id="SSF56672">
    <property type="entry name" value="DNA/RNA polymerases"/>
    <property type="match status" value="1"/>
</dbReference>
<reference evidence="1 2" key="1">
    <citation type="submission" date="2024-01" db="EMBL/GenBank/DDBJ databases">
        <title>Genome assemblies of Stephania.</title>
        <authorList>
            <person name="Yang L."/>
        </authorList>
    </citation>
    <scope>NUCLEOTIDE SEQUENCE [LARGE SCALE GENOMIC DNA]</scope>
    <source>
        <strain evidence="1">QJT</strain>
        <tissue evidence="1">Leaf</tissue>
    </source>
</reference>
<dbReference type="InterPro" id="IPR036397">
    <property type="entry name" value="RNaseH_sf"/>
</dbReference>
<evidence type="ECO:0000313" key="2">
    <source>
        <dbReference type="Proteomes" id="UP001417504"/>
    </source>
</evidence>
<dbReference type="Gene3D" id="3.30.420.10">
    <property type="entry name" value="Ribonuclease H-like superfamily/Ribonuclease H"/>
    <property type="match status" value="1"/>
</dbReference>
<dbReference type="GO" id="GO:0003676">
    <property type="term" value="F:nucleic acid binding"/>
    <property type="evidence" value="ECO:0007669"/>
    <property type="project" value="InterPro"/>
</dbReference>
<dbReference type="InterPro" id="IPR043502">
    <property type="entry name" value="DNA/RNA_pol_sf"/>
</dbReference>
<dbReference type="EMBL" id="JBBNAE010000001">
    <property type="protein sequence ID" value="KAK9156106.1"/>
    <property type="molecule type" value="Genomic_DNA"/>
</dbReference>
<organism evidence="1 2">
    <name type="scientific">Stephania japonica</name>
    <dbReference type="NCBI Taxonomy" id="461633"/>
    <lineage>
        <taxon>Eukaryota</taxon>
        <taxon>Viridiplantae</taxon>
        <taxon>Streptophyta</taxon>
        <taxon>Embryophyta</taxon>
        <taxon>Tracheophyta</taxon>
        <taxon>Spermatophyta</taxon>
        <taxon>Magnoliopsida</taxon>
        <taxon>Ranunculales</taxon>
        <taxon>Menispermaceae</taxon>
        <taxon>Menispermoideae</taxon>
        <taxon>Cissampelideae</taxon>
        <taxon>Stephania</taxon>
    </lineage>
</organism>
<name>A0AAP0KP74_9MAGN</name>
<sequence length="297" mass="33967">MKDLGQANKILGMQIHRDRNNRKIWLSQKNYLKKILRRFNMQDCKPISTPLSINFKLSSSMSPSSEEERMEMSRKPYASAVGSLMFAMICTRPDIYIAQAVGVVSRYMTNPGREHWNAVKRILRYIKGTSNVALCYGGSDFIVSGYVDSDYAGDLDKSKSTTGYMFTLLWRDEEVGFQKAMIGCGYVNNEAEYVAATQASKEAVWLKMVLEELGHKQEKITLYCDSQSALHLARNPAFHSKTKHIRVQYHFVREKVEEGTMDMQKIHTTDNLADFLTKTINADKFIWCRSSCGLTEM</sequence>
<dbReference type="AlphaFoldDB" id="A0AAP0KP74"/>
<keyword evidence="2" id="KW-1185">Reference proteome</keyword>
<dbReference type="CDD" id="cd09272">
    <property type="entry name" value="RNase_HI_RT_Ty1"/>
    <property type="match status" value="1"/>
</dbReference>
<accession>A0AAP0KP74</accession>
<dbReference type="PANTHER" id="PTHR11439:SF467">
    <property type="entry name" value="INTEGRASE CATALYTIC DOMAIN-CONTAINING PROTEIN"/>
    <property type="match status" value="1"/>
</dbReference>
<proteinExistence type="predicted"/>
<protein>
    <submittedName>
        <fullName evidence="1">Uncharacterized protein</fullName>
    </submittedName>
</protein>
<comment type="caution">
    <text evidence="1">The sequence shown here is derived from an EMBL/GenBank/DDBJ whole genome shotgun (WGS) entry which is preliminary data.</text>
</comment>
<gene>
    <name evidence="1" type="ORF">Sjap_003586</name>
</gene>
<dbReference type="Proteomes" id="UP001417504">
    <property type="component" value="Unassembled WGS sequence"/>
</dbReference>
<evidence type="ECO:0000313" key="1">
    <source>
        <dbReference type="EMBL" id="KAK9156106.1"/>
    </source>
</evidence>
<dbReference type="PANTHER" id="PTHR11439">
    <property type="entry name" value="GAG-POL-RELATED RETROTRANSPOSON"/>
    <property type="match status" value="1"/>
</dbReference>